<accession>A0AAU9IGE6</accession>
<dbReference type="Proteomes" id="UP001162131">
    <property type="component" value="Unassembled WGS sequence"/>
</dbReference>
<dbReference type="InterPro" id="IPR052326">
    <property type="entry name" value="Diff-Dev_Assoc_Protein"/>
</dbReference>
<protein>
    <submittedName>
        <fullName evidence="1">Uncharacterized protein</fullName>
    </submittedName>
</protein>
<dbReference type="AlphaFoldDB" id="A0AAU9IGE6"/>
<dbReference type="PANTHER" id="PTHR33459:SF7">
    <property type="entry name" value="DD-GDCA PROTEIN"/>
    <property type="match status" value="1"/>
</dbReference>
<keyword evidence="2" id="KW-1185">Reference proteome</keyword>
<dbReference type="PANTHER" id="PTHR33459">
    <property type="entry name" value="DD-GDCA PROTEIN"/>
    <property type="match status" value="1"/>
</dbReference>
<organism evidence="1 2">
    <name type="scientific">Blepharisma stoltei</name>
    <dbReference type="NCBI Taxonomy" id="1481888"/>
    <lineage>
        <taxon>Eukaryota</taxon>
        <taxon>Sar</taxon>
        <taxon>Alveolata</taxon>
        <taxon>Ciliophora</taxon>
        <taxon>Postciliodesmatophora</taxon>
        <taxon>Heterotrichea</taxon>
        <taxon>Heterotrichida</taxon>
        <taxon>Blepharismidae</taxon>
        <taxon>Blepharisma</taxon>
    </lineage>
</organism>
<comment type="caution">
    <text evidence="1">The sequence shown here is derived from an EMBL/GenBank/DDBJ whole genome shotgun (WGS) entry which is preliminary data.</text>
</comment>
<gene>
    <name evidence="1" type="ORF">BSTOLATCC_MIC7662</name>
</gene>
<reference evidence="1" key="1">
    <citation type="submission" date="2021-09" db="EMBL/GenBank/DDBJ databases">
        <authorList>
            <consortium name="AG Swart"/>
            <person name="Singh M."/>
            <person name="Singh A."/>
            <person name="Seah K."/>
            <person name="Emmerich C."/>
        </authorList>
    </citation>
    <scope>NUCLEOTIDE SEQUENCE</scope>
    <source>
        <strain evidence="1">ATCC30299</strain>
    </source>
</reference>
<dbReference type="EMBL" id="CAJZBQ010000009">
    <property type="protein sequence ID" value="CAG9312870.1"/>
    <property type="molecule type" value="Genomic_DNA"/>
</dbReference>
<sequence length="690" mass="74503">MIYFLLALTVVSALTCPKYSCHQGGFDLGETCAYQTKTGDVKMQICEASVFSPTCNVNPSITKNFTCGPRPQKTLENLLPGQFCYLGSQCLSGNCLNNKCAGLPFGSLCQNHEQCNVGLYCSSSGKCYAQASQFNFCNSDYDCQNQFACNRTLYNSGTCIPYYSVANGDGIGMCVTGFSEGQSNLCQSGACTQINPNHNGEGICVPAFKSDKPYPLSCNADDDCTAHNSAGTGAVGTCNCGMDKNGLAYCNAWTGDPPAVITRALISQHVSQPGILNCHTMLRFTSYCFQQTLPAAQVLNLTQNILLAGDTPRYQGNDYCTQTIYNADYWRVSASDFTCKAYGCRSDLQWKYDSCMTYLEGSNEFAIKTCPKGDYCNFVQIQGNQWNNVTCTVAPTAAPLYPGELCTTNSQCISGSCTSGKCKGTFLGQQCHDSSECQVGSYCYSVNFVFICVPLIPIGSDQCGTEYDCVPQAGCNATRNNFPGTCVKYFSAPLGAIVPCPISGWNSLCQSGTCYNNGIDDRGTCVEAPVTLPTFPAMCTTSSQCIGYNSNLNQQFVGSCECGFNGDAQKYCSPFPGDEPGIKYLKQIAVLMTSDAMSLCQTTRRYYSDCLDMVASALGLDSDNYYSAMMNFTNFVSYINNDQCVQAVINNDYWSRIPDNPNPPTPTPPHNDTGSAGILSLGLALLTFIN</sequence>
<name>A0AAU9IGE6_9CILI</name>
<proteinExistence type="predicted"/>
<evidence type="ECO:0000313" key="1">
    <source>
        <dbReference type="EMBL" id="CAG9312870.1"/>
    </source>
</evidence>
<evidence type="ECO:0000313" key="2">
    <source>
        <dbReference type="Proteomes" id="UP001162131"/>
    </source>
</evidence>